<organism evidence="1 2">
    <name type="scientific">Streptomyces marincola</name>
    <dbReference type="NCBI Taxonomy" id="2878388"/>
    <lineage>
        <taxon>Bacteria</taxon>
        <taxon>Bacillati</taxon>
        <taxon>Actinomycetota</taxon>
        <taxon>Actinomycetes</taxon>
        <taxon>Kitasatosporales</taxon>
        <taxon>Streptomycetaceae</taxon>
        <taxon>Streptomyces</taxon>
    </lineage>
</organism>
<proteinExistence type="predicted"/>
<gene>
    <name evidence="1" type="ORF">CAG99_07135</name>
</gene>
<accession>A0A1W7CVG1</accession>
<reference evidence="1 2" key="1">
    <citation type="submission" date="2017-05" db="EMBL/GenBank/DDBJ databases">
        <title>Complete genome sequence of Streptomyces sp. SCSIO 03032 revealed the diverse biosynthetic pathways for its bioactive secondary metabolites.</title>
        <authorList>
            <person name="Ma L."/>
            <person name="Zhu Y."/>
            <person name="Zhang W."/>
            <person name="Zhang G."/>
            <person name="Tian X."/>
            <person name="Zhang S."/>
            <person name="Zhang C."/>
        </authorList>
    </citation>
    <scope>NUCLEOTIDE SEQUENCE [LARGE SCALE GENOMIC DNA]</scope>
    <source>
        <strain evidence="1 2">SCSIO 03032</strain>
    </source>
</reference>
<protein>
    <submittedName>
        <fullName evidence="1">Uncharacterized protein</fullName>
    </submittedName>
</protein>
<evidence type="ECO:0000313" key="1">
    <source>
        <dbReference type="EMBL" id="ARQ68659.1"/>
    </source>
</evidence>
<sequence>MTIMAESIPLDRFLRLLADESVPVVHRALWALLWESDVRVLDLLALEVADESRIRPQAGGALGGQAETLLARLVAGRTSGPLFAVGGRTLSWDEAVRTAGAAGVPIHAFRTSGRQHRGAL</sequence>
<evidence type="ECO:0000313" key="2">
    <source>
        <dbReference type="Proteomes" id="UP000194218"/>
    </source>
</evidence>
<keyword evidence="2" id="KW-1185">Reference proteome</keyword>
<dbReference type="Proteomes" id="UP000194218">
    <property type="component" value="Chromosome"/>
</dbReference>
<name>A0A1W7CVG1_9ACTN</name>
<dbReference type="EMBL" id="CP021121">
    <property type="protein sequence ID" value="ARQ68659.1"/>
    <property type="molecule type" value="Genomic_DNA"/>
</dbReference>
<dbReference type="AlphaFoldDB" id="A0A1W7CVG1"/>
<dbReference type="KEGG" id="smao:CAG99_07135"/>